<dbReference type="Gene3D" id="3.80.10.10">
    <property type="entry name" value="Ribonuclease Inhibitor"/>
    <property type="match status" value="1"/>
</dbReference>
<organism evidence="1 2">
    <name type="scientific">Cinchona calisaya</name>
    <dbReference type="NCBI Taxonomy" id="153742"/>
    <lineage>
        <taxon>Eukaryota</taxon>
        <taxon>Viridiplantae</taxon>
        <taxon>Streptophyta</taxon>
        <taxon>Embryophyta</taxon>
        <taxon>Tracheophyta</taxon>
        <taxon>Spermatophyta</taxon>
        <taxon>Magnoliopsida</taxon>
        <taxon>eudicotyledons</taxon>
        <taxon>Gunneridae</taxon>
        <taxon>Pentapetalae</taxon>
        <taxon>asterids</taxon>
        <taxon>lamiids</taxon>
        <taxon>Gentianales</taxon>
        <taxon>Rubiaceae</taxon>
        <taxon>Cinchonoideae</taxon>
        <taxon>Cinchoneae</taxon>
        <taxon>Cinchona</taxon>
    </lineage>
</organism>
<dbReference type="Proteomes" id="UP001630127">
    <property type="component" value="Unassembled WGS sequence"/>
</dbReference>
<dbReference type="SUPFAM" id="SSF52058">
    <property type="entry name" value="L domain-like"/>
    <property type="match status" value="1"/>
</dbReference>
<evidence type="ECO:0000313" key="2">
    <source>
        <dbReference type="Proteomes" id="UP001630127"/>
    </source>
</evidence>
<accession>A0ABD2YXQ7</accession>
<dbReference type="AlphaFoldDB" id="A0ABD2YXQ7"/>
<protein>
    <submittedName>
        <fullName evidence="1">Uncharacterized protein</fullName>
    </submittedName>
</protein>
<comment type="caution">
    <text evidence="1">The sequence shown here is derived from an EMBL/GenBank/DDBJ whole genome shotgun (WGS) entry which is preliminary data.</text>
</comment>
<evidence type="ECO:0000313" key="1">
    <source>
        <dbReference type="EMBL" id="KAL3510835.1"/>
    </source>
</evidence>
<gene>
    <name evidence="1" type="ORF">ACH5RR_030236</name>
</gene>
<name>A0ABD2YXQ7_9GENT</name>
<reference evidence="1 2" key="1">
    <citation type="submission" date="2024-11" db="EMBL/GenBank/DDBJ databases">
        <title>A near-complete genome assembly of Cinchona calisaya.</title>
        <authorList>
            <person name="Lian D.C."/>
            <person name="Zhao X.W."/>
            <person name="Wei L."/>
        </authorList>
    </citation>
    <scope>NUCLEOTIDE SEQUENCE [LARGE SCALE GENOMIC DNA]</scope>
    <source>
        <tissue evidence="1">Nenye</tissue>
    </source>
</reference>
<keyword evidence="2" id="KW-1185">Reference proteome</keyword>
<dbReference type="PANTHER" id="PTHR15140:SF56">
    <property type="entry name" value="NB-ARC DOMAIN-CONTAINING PROTEIN"/>
    <property type="match status" value="1"/>
</dbReference>
<proteinExistence type="predicted"/>
<dbReference type="EMBL" id="JBJUIK010000012">
    <property type="protein sequence ID" value="KAL3510835.1"/>
    <property type="molecule type" value="Genomic_DNA"/>
</dbReference>
<sequence>MTQLRHIHTNASTTFPKCQGQSLMVNLLTFSTIAPEFFTTTKNLKKLKLGPFVKTNGESSLFYSLLQLELLENLKLHNDVVTCKLKALPFEHQFPTQLRKLSLQSTSLDWSHMSTLVKLKWLEVWKAKSSNFPQLNLKHCSNLEVIPSDLANVKSLQLIDLEHTSKSVVNSAKNMQLLQLRVLRQKRDIETSELKLCINNVNALDYISTTPSGKCVRSFLTFSKEKTTVEPIHVPAIPKTFKLLRVQETQSLIFTRFPAELCHLVLLKEKFPETINEAYFVKYSTGMERDVYTWEAGESRGSLVERQCIPKKVVANRKGRNCDKLRAFPHDLADIASLQMVVLHCTNPSVASSARRLQIEHYGDKASNLLVKRDSEAEFAFI</sequence>
<dbReference type="PANTHER" id="PTHR15140">
    <property type="entry name" value="TUBULIN-SPECIFIC CHAPERONE E"/>
    <property type="match status" value="1"/>
</dbReference>
<dbReference type="InterPro" id="IPR032675">
    <property type="entry name" value="LRR_dom_sf"/>
</dbReference>